<dbReference type="AlphaFoldDB" id="A0AAD8Y5M4"/>
<evidence type="ECO:0000256" key="3">
    <source>
        <dbReference type="ARBA" id="ARBA00022833"/>
    </source>
</evidence>
<keyword evidence="3" id="KW-0862">Zinc</keyword>
<comment type="caution">
    <text evidence="5">The sequence shown here is derived from an EMBL/GenBank/DDBJ whole genome shotgun (WGS) entry which is preliminary data.</text>
</comment>
<keyword evidence="2" id="KW-0863">Zinc-finger</keyword>
<dbReference type="InterPro" id="IPR013083">
    <property type="entry name" value="Znf_RING/FYVE/PHD"/>
</dbReference>
<keyword evidence="1" id="KW-0479">Metal-binding</keyword>
<dbReference type="InterPro" id="IPR011990">
    <property type="entry name" value="TPR-like_helical_dom_sf"/>
</dbReference>
<dbReference type="SUPFAM" id="SSF57850">
    <property type="entry name" value="RING/U-box"/>
    <property type="match status" value="1"/>
</dbReference>
<dbReference type="SMART" id="SM00744">
    <property type="entry name" value="RINGv"/>
    <property type="match status" value="1"/>
</dbReference>
<name>A0AAD8Y5M4_9STRA</name>
<feature type="domain" description="RING-CH-type" evidence="4">
    <location>
        <begin position="17"/>
        <end position="93"/>
    </location>
</feature>
<dbReference type="Gene3D" id="1.25.40.10">
    <property type="entry name" value="Tetratricopeptide repeat domain"/>
    <property type="match status" value="1"/>
</dbReference>
<evidence type="ECO:0000313" key="6">
    <source>
        <dbReference type="Proteomes" id="UP001224775"/>
    </source>
</evidence>
<dbReference type="Pfam" id="PF12906">
    <property type="entry name" value="RINGv"/>
    <property type="match status" value="1"/>
</dbReference>
<evidence type="ECO:0000313" key="5">
    <source>
        <dbReference type="EMBL" id="KAK1740078.1"/>
    </source>
</evidence>
<keyword evidence="6" id="KW-1185">Reference proteome</keyword>
<proteinExistence type="predicted"/>
<evidence type="ECO:0000256" key="1">
    <source>
        <dbReference type="ARBA" id="ARBA00022723"/>
    </source>
</evidence>
<protein>
    <recommendedName>
        <fullName evidence="4">RING-CH-type domain-containing protein</fullName>
    </recommendedName>
</protein>
<sequence>MTHPMSVEVNMCTNNAADGSSSSCCWLCLGDGPDASGMPLTRNCSCRGSSGFAHLSCIIRYAEIDGRNSFQSTGNIGAAFQECPNCKQEFQNDLRYHLERARVSFIEKEFSNDHMVHLRALIHRMRVLDVKSDVDKAEGDQICFKMISIIDEMKGHPSMQRDWKSGGFMKMEAVVLYVVGLFHMNIGSEENLREALDYFRRAVDLFTLLGDEINMMTAKKNISKVEAKLHGVEVYYDEGSNLKFSQKQYNYWFEKLGEHHPITIRRGELYAHALYCSNQGVAAERLLTKLAAISRQVHGPTHNSTLSAASALKDIKERRVFIDSRKEWFHALRYENDGLSCVVKGPVVESAHGYEDHMMTLSLPITDVLPAPGTPVVCQGLSERAHLNGKIGDTQGFNGGQFEVHFEEAGLEPAIIKHENLRIVFELP</sequence>
<dbReference type="EMBL" id="JATAAI010000016">
    <property type="protein sequence ID" value="KAK1740078.1"/>
    <property type="molecule type" value="Genomic_DNA"/>
</dbReference>
<organism evidence="5 6">
    <name type="scientific">Skeletonema marinoi</name>
    <dbReference type="NCBI Taxonomy" id="267567"/>
    <lineage>
        <taxon>Eukaryota</taxon>
        <taxon>Sar</taxon>
        <taxon>Stramenopiles</taxon>
        <taxon>Ochrophyta</taxon>
        <taxon>Bacillariophyta</taxon>
        <taxon>Coscinodiscophyceae</taxon>
        <taxon>Thalassiosirophycidae</taxon>
        <taxon>Thalassiosirales</taxon>
        <taxon>Skeletonemataceae</taxon>
        <taxon>Skeletonema</taxon>
        <taxon>Skeletonema marinoi-dohrnii complex</taxon>
    </lineage>
</organism>
<dbReference type="GO" id="GO:0008270">
    <property type="term" value="F:zinc ion binding"/>
    <property type="evidence" value="ECO:0007669"/>
    <property type="project" value="UniProtKB-KW"/>
</dbReference>
<dbReference type="Proteomes" id="UP001224775">
    <property type="component" value="Unassembled WGS sequence"/>
</dbReference>
<dbReference type="Gene3D" id="3.30.40.10">
    <property type="entry name" value="Zinc/RING finger domain, C3HC4 (zinc finger)"/>
    <property type="match status" value="1"/>
</dbReference>
<reference evidence="5" key="1">
    <citation type="submission" date="2023-06" db="EMBL/GenBank/DDBJ databases">
        <title>Survivors Of The Sea: Transcriptome response of Skeletonema marinoi to long-term dormancy.</title>
        <authorList>
            <person name="Pinder M.I.M."/>
            <person name="Kourtchenko O."/>
            <person name="Robertson E.K."/>
            <person name="Larsson T."/>
            <person name="Maumus F."/>
            <person name="Osuna-Cruz C.M."/>
            <person name="Vancaester E."/>
            <person name="Stenow R."/>
            <person name="Vandepoele K."/>
            <person name="Ploug H."/>
            <person name="Bruchert V."/>
            <person name="Godhe A."/>
            <person name="Topel M."/>
        </authorList>
    </citation>
    <scope>NUCLEOTIDE SEQUENCE</scope>
    <source>
        <strain evidence="5">R05AC</strain>
    </source>
</reference>
<gene>
    <name evidence="5" type="ORF">QTG54_009028</name>
</gene>
<evidence type="ECO:0000259" key="4">
    <source>
        <dbReference type="PROSITE" id="PS51292"/>
    </source>
</evidence>
<dbReference type="PROSITE" id="PS51292">
    <property type="entry name" value="ZF_RING_CH"/>
    <property type="match status" value="1"/>
</dbReference>
<evidence type="ECO:0000256" key="2">
    <source>
        <dbReference type="ARBA" id="ARBA00022771"/>
    </source>
</evidence>
<dbReference type="InterPro" id="IPR011016">
    <property type="entry name" value="Znf_RING-CH"/>
</dbReference>
<accession>A0AAD8Y5M4</accession>